<keyword evidence="2" id="KW-1185">Reference proteome</keyword>
<gene>
    <name evidence="1" type="ORF">J2804_006244</name>
</gene>
<evidence type="ECO:0000313" key="1">
    <source>
        <dbReference type="EMBL" id="MDR6412808.1"/>
    </source>
</evidence>
<dbReference type="EMBL" id="JAVDRP010000025">
    <property type="protein sequence ID" value="MDR6412808.1"/>
    <property type="molecule type" value="Genomic_DNA"/>
</dbReference>
<reference evidence="1 2" key="1">
    <citation type="submission" date="2023-07" db="EMBL/GenBank/DDBJ databases">
        <title>Sorghum-associated microbial communities from plants grown in Nebraska, USA.</title>
        <authorList>
            <person name="Schachtman D."/>
        </authorList>
    </citation>
    <scope>NUCLEOTIDE SEQUENCE [LARGE SCALE GENOMIC DNA]</scope>
    <source>
        <strain evidence="1 2">DS1316</strain>
    </source>
</reference>
<dbReference type="Proteomes" id="UP001264340">
    <property type="component" value="Unassembled WGS sequence"/>
</dbReference>
<proteinExistence type="predicted"/>
<protein>
    <submittedName>
        <fullName evidence="1">Uncharacterized protein</fullName>
    </submittedName>
</protein>
<dbReference type="RefSeq" id="WP_310127102.1">
    <property type="nucleotide sequence ID" value="NZ_JAVDQV010000021.1"/>
</dbReference>
<comment type="caution">
    <text evidence="1">The sequence shown here is derived from an EMBL/GenBank/DDBJ whole genome shotgun (WGS) entry which is preliminary data.</text>
</comment>
<name>A0ABU1M1A9_9BURK</name>
<accession>A0ABU1M1A9</accession>
<dbReference type="SUPFAM" id="SSF101898">
    <property type="entry name" value="NHL repeat"/>
    <property type="match status" value="1"/>
</dbReference>
<organism evidence="1 2">
    <name type="scientific">Paraburkholderia terricola</name>
    <dbReference type="NCBI Taxonomy" id="169427"/>
    <lineage>
        <taxon>Bacteria</taxon>
        <taxon>Pseudomonadati</taxon>
        <taxon>Pseudomonadota</taxon>
        <taxon>Betaproteobacteria</taxon>
        <taxon>Burkholderiales</taxon>
        <taxon>Burkholderiaceae</taxon>
        <taxon>Paraburkholderia</taxon>
    </lineage>
</organism>
<sequence length="420" mass="45427">MVKFLKILFPSIIVFFTLVAMSGSNYANTLEFKASAFPSTANGNPLVPEAIERTTSNNLIIAGHSGIQATVIKTDSKGNALWEYSLARLDDFPHAGVPEFRGVAVLPDDSIYLCGNMPRPPQSTAARAFVTHLDVTGRKLGEDFVAPATMMDGRFPLGQVTACTRWGDGIVLFGTSSVLNPAKSQGTLPTLNEFFWLLYLGQDGKVKWERLIPEKFYQYGLRNPFRPLDADMLVAATDGNHTKIFRFSMDGITVAQKTISGAFSFVRESSSNGVIHLIGTEANFSATASPSTHIIALDFNLNMTVGGGVSLPSVYGITYQLSNGRFVVIGGKNQEFGQRKTSTLTLIDRSTEEVNFVEFPFSHSPFADGGGVVAAVAGDSPGEFIAARFVTKVETNDKPVHPVPTGFKSGVVLDFFNLNK</sequence>
<evidence type="ECO:0000313" key="2">
    <source>
        <dbReference type="Proteomes" id="UP001264340"/>
    </source>
</evidence>